<reference evidence="2" key="1">
    <citation type="submission" date="2015-09" db="EMBL/GenBank/DDBJ databases">
        <authorList>
            <consortium name="Pathogen Informatics"/>
        </authorList>
    </citation>
    <scope>NUCLEOTIDE SEQUENCE [LARGE SCALE GENOMIC DNA]</scope>
    <source>
        <strain evidence="2">Lake Konstanz</strain>
    </source>
</reference>
<sequence>MHLSRRLLTAPEFAATLLRSGRLADLSMLEHFTGVAATQANVTKSAEVTSANEKLELHNPRSWIESVFAQQPGNLYVSPEAQGSLSAKSAGGKNQFSLSGSVSAVNGDSAAPASAIACATLENGEAALFTFSALDAPTLKTARQHSGLRRRLDLNGHPSQLVDLPEGTSVPEYAAQQLFQRRIGYCHNVAKILESLQHVCALHASSAARYDALLLRDQQAQKTVAQLQCLRFGVETASSYAQFSGNASDAAMARLYAGSALETAAIGAKSLLGPLVALEDGTHTANPAIRIPYRYVGDVAQIAPDLASLDGAAVDIADFAIGDLVSGAQKTSPAAASPLAQLRGGSSRVVRLTSPHLNLSITSQTIEKDSTLLLQTLSKRAQGTKGSSKKSSELALINAVGQFVAEIFVSTAAVYRSTATLQVDEESSAAQQHWLWTQGLCDLSRGRRARILQQLQLDDGSVKSLWSSIQDKDYDEIAVHPVEAGMMKAAAKAVPKAQPASKSKA</sequence>
<keyword evidence="2" id="KW-1185">Reference proteome</keyword>
<dbReference type="OrthoDB" id="272657at2759"/>
<protein>
    <submittedName>
        <fullName evidence="1">Uncharacterized protein</fullName>
    </submittedName>
</protein>
<organism evidence="1 2">
    <name type="scientific">Bodo saltans</name>
    <name type="common">Flagellated protozoan</name>
    <dbReference type="NCBI Taxonomy" id="75058"/>
    <lineage>
        <taxon>Eukaryota</taxon>
        <taxon>Discoba</taxon>
        <taxon>Euglenozoa</taxon>
        <taxon>Kinetoplastea</taxon>
        <taxon>Metakinetoplastina</taxon>
        <taxon>Eubodonida</taxon>
        <taxon>Bodonidae</taxon>
        <taxon>Bodo</taxon>
    </lineage>
</organism>
<dbReference type="AlphaFoldDB" id="A0A0S4JT20"/>
<proteinExistence type="predicted"/>
<accession>A0A0S4JT20</accession>
<gene>
    <name evidence="1" type="ORF">BSAL_37535</name>
</gene>
<dbReference type="Proteomes" id="UP000051952">
    <property type="component" value="Unassembled WGS sequence"/>
</dbReference>
<evidence type="ECO:0000313" key="1">
    <source>
        <dbReference type="EMBL" id="CUG92484.1"/>
    </source>
</evidence>
<dbReference type="EMBL" id="CYKH01002045">
    <property type="protein sequence ID" value="CUG92484.1"/>
    <property type="molecule type" value="Genomic_DNA"/>
</dbReference>
<name>A0A0S4JT20_BODSA</name>
<evidence type="ECO:0000313" key="2">
    <source>
        <dbReference type="Proteomes" id="UP000051952"/>
    </source>
</evidence>
<dbReference type="VEuPathDB" id="TriTrypDB:BSAL_37535"/>